<keyword evidence="2" id="KW-0677">Repeat</keyword>
<accession>A0A1Y1VCZ9</accession>
<dbReference type="SMART" id="SM00361">
    <property type="entry name" value="RRM_1"/>
    <property type="match status" value="3"/>
</dbReference>
<organism evidence="7 8">
    <name type="scientific">Piromyces finnis</name>
    <dbReference type="NCBI Taxonomy" id="1754191"/>
    <lineage>
        <taxon>Eukaryota</taxon>
        <taxon>Fungi</taxon>
        <taxon>Fungi incertae sedis</taxon>
        <taxon>Chytridiomycota</taxon>
        <taxon>Chytridiomycota incertae sedis</taxon>
        <taxon>Neocallimastigomycetes</taxon>
        <taxon>Neocallimastigales</taxon>
        <taxon>Neocallimastigaceae</taxon>
        <taxon>Piromyces</taxon>
    </lineage>
</organism>
<feature type="region of interest" description="Disordered" evidence="5">
    <location>
        <begin position="1"/>
        <end position="172"/>
    </location>
</feature>
<evidence type="ECO:0000256" key="2">
    <source>
        <dbReference type="ARBA" id="ARBA00022737"/>
    </source>
</evidence>
<dbReference type="InterPro" id="IPR003954">
    <property type="entry name" value="RRM_euk-type"/>
</dbReference>
<dbReference type="NCBIfam" id="TIGR01622">
    <property type="entry name" value="SF-CC1"/>
    <property type="match status" value="1"/>
</dbReference>
<dbReference type="InterPro" id="IPR035979">
    <property type="entry name" value="RBD_domain_sf"/>
</dbReference>
<feature type="domain" description="RRM" evidence="6">
    <location>
        <begin position="295"/>
        <end position="373"/>
    </location>
</feature>
<comment type="caution">
    <text evidence="7">The sequence shown here is derived from an EMBL/GenBank/DDBJ whole genome shotgun (WGS) entry which is preliminary data.</text>
</comment>
<dbReference type="InterPro" id="IPR006509">
    <property type="entry name" value="RBM39_SF"/>
</dbReference>
<dbReference type="GO" id="GO:1990446">
    <property type="term" value="F:U1 snRNP binding"/>
    <property type="evidence" value="ECO:0007669"/>
    <property type="project" value="EnsemblFungi"/>
</dbReference>
<feature type="compositionally biased region" description="Basic residues" evidence="5">
    <location>
        <begin position="85"/>
        <end position="117"/>
    </location>
</feature>
<evidence type="ECO:0000256" key="1">
    <source>
        <dbReference type="ARBA" id="ARBA00022553"/>
    </source>
</evidence>
<evidence type="ECO:0000259" key="6">
    <source>
        <dbReference type="PROSITE" id="PS50102"/>
    </source>
</evidence>
<evidence type="ECO:0000313" key="8">
    <source>
        <dbReference type="Proteomes" id="UP000193719"/>
    </source>
</evidence>
<evidence type="ECO:0000256" key="5">
    <source>
        <dbReference type="SAM" id="MobiDB-lite"/>
    </source>
</evidence>
<dbReference type="InterPro" id="IPR000504">
    <property type="entry name" value="RRM_dom"/>
</dbReference>
<sequence length="521" mass="60441">MSDLDVEALLEAPYKNEMIFNPIEKETSKIIDSEKNKKPEDEISVDQQEIKENKDQKQQEEENGIEEKEEKEEREERDERDEKERKRHHSRSHKSRHSSRSSHRHSHHRHRSSRRRSRSYDRHSSRSHSYRSERRSRSISRRRRSRSRSHSRSRTRSRSPRNTSVERIDNAEISEADRDRRTVFVMQLSAKLRNSELREFFSKVGKVSDVKIIADRNSRRSKGVGYVEFENEESVEKALTLSNELLLGIPIIVQRTESEKNVNSNPNAAFINNNRSKINPYSNTKDQNESETSYKRLYVGSINFKITEEDLKILFKNFGELDFVKLHINQETGRSCGYAFIQYKRAEDARKALEVMNGYELAGRIIKVGLVSDKASNNIDLNMDDGDTVGFSMNSYKRADLMQKLSRDDEMQFPTVVQPFVKVQNPTITTNILLTNMFNPDEETEPGWENEIEEEVGGECSKYGKILSIVVNKNSKGNVYIKYADISSAQAAINALNGRFFAGKQITASYIIDAMFPQKFN</sequence>
<evidence type="ECO:0000256" key="4">
    <source>
        <dbReference type="PROSITE-ProRule" id="PRU00176"/>
    </source>
</evidence>
<evidence type="ECO:0000256" key="3">
    <source>
        <dbReference type="ARBA" id="ARBA00022884"/>
    </source>
</evidence>
<feature type="domain" description="RRM" evidence="6">
    <location>
        <begin position="430"/>
        <end position="513"/>
    </location>
</feature>
<feature type="compositionally biased region" description="Basic residues" evidence="5">
    <location>
        <begin position="137"/>
        <end position="159"/>
    </location>
</feature>
<dbReference type="Proteomes" id="UP000193719">
    <property type="component" value="Unassembled WGS sequence"/>
</dbReference>
<dbReference type="Pfam" id="PF15519">
    <property type="entry name" value="RBM39linker"/>
    <property type="match status" value="1"/>
</dbReference>
<dbReference type="STRING" id="1754191.A0A1Y1VCZ9"/>
<feature type="domain" description="RRM" evidence="6">
    <location>
        <begin position="181"/>
        <end position="258"/>
    </location>
</feature>
<feature type="compositionally biased region" description="Basic and acidic residues" evidence="5">
    <location>
        <begin position="23"/>
        <end position="41"/>
    </location>
</feature>
<dbReference type="PANTHER" id="PTHR48036">
    <property type="entry name" value="SPLICING FACTOR (PAD-1), PUTATIVE (AFU_ORTHOLOGUE AFUA_1G15810)-RELATED"/>
    <property type="match status" value="1"/>
</dbReference>
<dbReference type="InterPro" id="IPR029123">
    <property type="entry name" value="RBM39_linker"/>
</dbReference>
<proteinExistence type="predicted"/>
<gene>
    <name evidence="7" type="ORF">BCR36DRAFT_349685</name>
</gene>
<dbReference type="AlphaFoldDB" id="A0A1Y1VCZ9"/>
<dbReference type="Pfam" id="PF00076">
    <property type="entry name" value="RRM_1"/>
    <property type="match status" value="3"/>
</dbReference>
<dbReference type="GO" id="GO:0006397">
    <property type="term" value="P:mRNA processing"/>
    <property type="evidence" value="ECO:0007669"/>
    <property type="project" value="InterPro"/>
</dbReference>
<feature type="compositionally biased region" description="Acidic residues" evidence="5">
    <location>
        <begin position="69"/>
        <end position="81"/>
    </location>
</feature>
<dbReference type="CDD" id="cd12285">
    <property type="entry name" value="RRM3_RBM39_like"/>
    <property type="match status" value="1"/>
</dbReference>
<dbReference type="Gene3D" id="3.30.70.330">
    <property type="match status" value="3"/>
</dbReference>
<dbReference type="CDD" id="cd12283">
    <property type="entry name" value="RRM1_RBM39_like"/>
    <property type="match status" value="1"/>
</dbReference>
<protein>
    <submittedName>
        <fullName evidence="7">Splicing factor, CC1-like protein</fullName>
    </submittedName>
</protein>
<reference evidence="7 8" key="1">
    <citation type="submission" date="2016-08" db="EMBL/GenBank/DDBJ databases">
        <title>Genomes of anaerobic fungi encode conserved fungal cellulosomes for biomass hydrolysis.</title>
        <authorList>
            <consortium name="DOE Joint Genome Institute"/>
            <person name="Haitjema C.H."/>
            <person name="Gilmore S.P."/>
            <person name="Henske J.K."/>
            <person name="Solomon K.V."/>
            <person name="De Groot R."/>
            <person name="Kuo A."/>
            <person name="Mondo S.J."/>
            <person name="Salamov A.A."/>
            <person name="Labutti K."/>
            <person name="Zhao Z."/>
            <person name="Chiniquy J."/>
            <person name="Barry K."/>
            <person name="Brewer H.M."/>
            <person name="Purvine S.O."/>
            <person name="Wright A.T."/>
            <person name="Boxma B."/>
            <person name="Van Alen T."/>
            <person name="Hackstein J.H."/>
            <person name="Baker S.E."/>
            <person name="Grigoriev I.V."/>
            <person name="O'Malley M.A."/>
        </authorList>
    </citation>
    <scope>NUCLEOTIDE SEQUENCE [LARGE SCALE GENOMIC DNA]</scope>
    <source>
        <strain evidence="8">finn</strain>
    </source>
</reference>
<keyword evidence="1" id="KW-0597">Phosphoprotein</keyword>
<name>A0A1Y1VCZ9_9FUNG</name>
<dbReference type="PROSITE" id="PS50102">
    <property type="entry name" value="RRM"/>
    <property type="match status" value="3"/>
</dbReference>
<feature type="compositionally biased region" description="Basic and acidic residues" evidence="5">
    <location>
        <begin position="118"/>
        <end position="136"/>
    </location>
</feature>
<dbReference type="SMART" id="SM00360">
    <property type="entry name" value="RRM"/>
    <property type="match status" value="3"/>
</dbReference>
<keyword evidence="3 4" id="KW-0694">RNA-binding</keyword>
<dbReference type="InterPro" id="IPR012677">
    <property type="entry name" value="Nucleotide-bd_a/b_plait_sf"/>
</dbReference>
<reference evidence="7 8" key="2">
    <citation type="submission" date="2016-08" db="EMBL/GenBank/DDBJ databases">
        <title>Pervasive Adenine N6-methylation of Active Genes in Fungi.</title>
        <authorList>
            <consortium name="DOE Joint Genome Institute"/>
            <person name="Mondo S.J."/>
            <person name="Dannebaum R.O."/>
            <person name="Kuo R.C."/>
            <person name="Labutti K."/>
            <person name="Haridas S."/>
            <person name="Kuo A."/>
            <person name="Salamov A."/>
            <person name="Ahrendt S.R."/>
            <person name="Lipzen A."/>
            <person name="Sullivan W."/>
            <person name="Andreopoulos W.B."/>
            <person name="Clum A."/>
            <person name="Lindquist E."/>
            <person name="Daum C."/>
            <person name="Ramamoorthy G.K."/>
            <person name="Gryganskyi A."/>
            <person name="Culley D."/>
            <person name="Magnuson J.K."/>
            <person name="James T.Y."/>
            <person name="O'Malley M.A."/>
            <person name="Stajich J.E."/>
            <person name="Spatafora J.W."/>
            <person name="Visel A."/>
            <person name="Grigoriev I.V."/>
        </authorList>
    </citation>
    <scope>NUCLEOTIDE SEQUENCE [LARGE SCALE GENOMIC DNA]</scope>
    <source>
        <strain evidence="8">finn</strain>
    </source>
</reference>
<dbReference type="GO" id="GO:0005681">
    <property type="term" value="C:spliceosomal complex"/>
    <property type="evidence" value="ECO:0007669"/>
    <property type="project" value="EnsemblFungi"/>
</dbReference>
<dbReference type="GO" id="GO:0003723">
    <property type="term" value="F:RNA binding"/>
    <property type="evidence" value="ECO:0007669"/>
    <property type="project" value="UniProtKB-UniRule"/>
</dbReference>
<dbReference type="OrthoDB" id="5411533at2759"/>
<evidence type="ECO:0000313" key="7">
    <source>
        <dbReference type="EMBL" id="ORX52978.1"/>
    </source>
</evidence>
<dbReference type="EMBL" id="MCFH01000014">
    <property type="protein sequence ID" value="ORX52978.1"/>
    <property type="molecule type" value="Genomic_DNA"/>
</dbReference>
<keyword evidence="8" id="KW-1185">Reference proteome</keyword>
<dbReference type="SUPFAM" id="SSF54928">
    <property type="entry name" value="RNA-binding domain, RBD"/>
    <property type="match status" value="3"/>
</dbReference>
<feature type="compositionally biased region" description="Basic and acidic residues" evidence="5">
    <location>
        <begin position="48"/>
        <end position="68"/>
    </location>
</feature>